<evidence type="ECO:0000256" key="7">
    <source>
        <dbReference type="ARBA" id="ARBA00023136"/>
    </source>
</evidence>
<comment type="similarity">
    <text evidence="2">Belongs to the ABC-2 integral membrane protein family.</text>
</comment>
<keyword evidence="6 8" id="KW-1133">Transmembrane helix</keyword>
<evidence type="ECO:0000256" key="4">
    <source>
        <dbReference type="ARBA" id="ARBA00022475"/>
    </source>
</evidence>
<dbReference type="PANTHER" id="PTHR30294">
    <property type="entry name" value="MEMBRANE COMPONENT OF ABC TRANSPORTER YHHJ-RELATED"/>
    <property type="match status" value="1"/>
</dbReference>
<reference evidence="10" key="1">
    <citation type="submission" date="2020-10" db="EMBL/GenBank/DDBJ databases">
        <authorList>
            <person name="Gilroy R."/>
        </authorList>
    </citation>
    <scope>NUCLEOTIDE SEQUENCE</scope>
    <source>
        <strain evidence="10">3924</strain>
    </source>
</reference>
<feature type="transmembrane region" description="Helical" evidence="8">
    <location>
        <begin position="175"/>
        <end position="199"/>
    </location>
</feature>
<proteinExistence type="inferred from homology"/>
<evidence type="ECO:0000256" key="8">
    <source>
        <dbReference type="SAM" id="Phobius"/>
    </source>
</evidence>
<evidence type="ECO:0000313" key="11">
    <source>
        <dbReference type="Proteomes" id="UP000712007"/>
    </source>
</evidence>
<dbReference type="GO" id="GO:0005886">
    <property type="term" value="C:plasma membrane"/>
    <property type="evidence" value="ECO:0007669"/>
    <property type="project" value="UniProtKB-SubCell"/>
</dbReference>
<evidence type="ECO:0000313" key="10">
    <source>
        <dbReference type="EMBL" id="MBO8439268.1"/>
    </source>
</evidence>
<feature type="transmembrane region" description="Helical" evidence="8">
    <location>
        <begin position="288"/>
        <end position="307"/>
    </location>
</feature>
<dbReference type="Pfam" id="PF12698">
    <property type="entry name" value="ABC2_membrane_3"/>
    <property type="match status" value="1"/>
</dbReference>
<evidence type="ECO:0000256" key="6">
    <source>
        <dbReference type="ARBA" id="ARBA00022989"/>
    </source>
</evidence>
<feature type="transmembrane region" description="Helical" evidence="8">
    <location>
        <begin position="21"/>
        <end position="38"/>
    </location>
</feature>
<dbReference type="EMBL" id="JADIMV010000024">
    <property type="protein sequence ID" value="MBO8439268.1"/>
    <property type="molecule type" value="Genomic_DNA"/>
</dbReference>
<dbReference type="PROSITE" id="PS51012">
    <property type="entry name" value="ABC_TM2"/>
    <property type="match status" value="1"/>
</dbReference>
<dbReference type="InterPro" id="IPR051449">
    <property type="entry name" value="ABC-2_transporter_component"/>
</dbReference>
<evidence type="ECO:0000256" key="2">
    <source>
        <dbReference type="ARBA" id="ARBA00007783"/>
    </source>
</evidence>
<dbReference type="Proteomes" id="UP000712007">
    <property type="component" value="Unassembled WGS sequence"/>
</dbReference>
<evidence type="ECO:0000256" key="5">
    <source>
        <dbReference type="ARBA" id="ARBA00022692"/>
    </source>
</evidence>
<comment type="subcellular location">
    <subcellularLocation>
        <location evidence="1">Cell membrane</location>
        <topology evidence="1">Multi-pass membrane protein</topology>
    </subcellularLocation>
</comment>
<keyword evidence="4" id="KW-1003">Cell membrane</keyword>
<dbReference type="GO" id="GO:0140359">
    <property type="term" value="F:ABC-type transporter activity"/>
    <property type="evidence" value="ECO:0007669"/>
    <property type="project" value="InterPro"/>
</dbReference>
<evidence type="ECO:0000256" key="1">
    <source>
        <dbReference type="ARBA" id="ARBA00004651"/>
    </source>
</evidence>
<evidence type="ECO:0000256" key="3">
    <source>
        <dbReference type="ARBA" id="ARBA00022448"/>
    </source>
</evidence>
<dbReference type="AlphaFoldDB" id="A0A940DIQ3"/>
<comment type="caution">
    <text evidence="10">The sequence shown here is derived from an EMBL/GenBank/DDBJ whole genome shotgun (WGS) entry which is preliminary data.</text>
</comment>
<keyword evidence="5 8" id="KW-0812">Transmembrane</keyword>
<dbReference type="Gene3D" id="3.40.1710.10">
    <property type="entry name" value="abc type-2 transporter like domain"/>
    <property type="match status" value="1"/>
</dbReference>
<evidence type="ECO:0000259" key="9">
    <source>
        <dbReference type="PROSITE" id="PS51012"/>
    </source>
</evidence>
<accession>A0A940DIQ3</accession>
<protein>
    <submittedName>
        <fullName evidence="10">ABC transporter permease</fullName>
    </submittedName>
</protein>
<dbReference type="InterPro" id="IPR047817">
    <property type="entry name" value="ABC2_TM_bact-type"/>
</dbReference>
<feature type="transmembrane region" description="Helical" evidence="8">
    <location>
        <begin position="226"/>
        <end position="250"/>
    </location>
</feature>
<keyword evidence="3" id="KW-0813">Transport</keyword>
<reference evidence="10" key="2">
    <citation type="journal article" date="2021" name="PeerJ">
        <title>Extensive microbial diversity within the chicken gut microbiome revealed by metagenomics and culture.</title>
        <authorList>
            <person name="Gilroy R."/>
            <person name="Ravi A."/>
            <person name="Getino M."/>
            <person name="Pursley I."/>
            <person name="Horton D.L."/>
            <person name="Alikhan N.F."/>
            <person name="Baker D."/>
            <person name="Gharbi K."/>
            <person name="Hall N."/>
            <person name="Watson M."/>
            <person name="Adriaenssens E.M."/>
            <person name="Foster-Nyarko E."/>
            <person name="Jarju S."/>
            <person name="Secka A."/>
            <person name="Antonio M."/>
            <person name="Oren A."/>
            <person name="Chaudhuri R.R."/>
            <person name="La Ragione R."/>
            <person name="Hildebrand F."/>
            <person name="Pallen M.J."/>
        </authorList>
    </citation>
    <scope>NUCLEOTIDE SEQUENCE</scope>
    <source>
        <strain evidence="10">3924</strain>
    </source>
</reference>
<feature type="domain" description="ABC transmembrane type-2" evidence="9">
    <location>
        <begin position="126"/>
        <end position="368"/>
    </location>
</feature>
<feature type="transmembrane region" description="Helical" evidence="8">
    <location>
        <begin position="256"/>
        <end position="276"/>
    </location>
</feature>
<organism evidence="10 11">
    <name type="scientific">Candidatus Aphodosoma intestinipullorum</name>
    <dbReference type="NCBI Taxonomy" id="2840674"/>
    <lineage>
        <taxon>Bacteria</taxon>
        <taxon>Pseudomonadati</taxon>
        <taxon>Bacteroidota</taxon>
        <taxon>Bacteroidia</taxon>
        <taxon>Bacteroidales</taxon>
        <taxon>Candidatus Aphodosoma</taxon>
    </lineage>
</organism>
<feature type="transmembrane region" description="Helical" evidence="8">
    <location>
        <begin position="347"/>
        <end position="365"/>
    </location>
</feature>
<name>A0A940DIQ3_9BACT</name>
<dbReference type="PANTHER" id="PTHR30294:SF29">
    <property type="entry name" value="MULTIDRUG ABC TRANSPORTER PERMEASE YBHS-RELATED"/>
    <property type="match status" value="1"/>
</dbReference>
<keyword evidence="7 8" id="KW-0472">Membrane</keyword>
<sequence length="369" mass="41683">MLRYLLEKEFKQFFRNPFLPKLVVAFPILVMLVIPWIMTMDIKNIGLTVVNHDSGSAAETLIRKLESSSYFELDGVEQDYNRALTALEYSETDAIMEIPAGFEKQLLAEGGAPVQVSINAVNDTKGTLGASYLSALCAEFSREFAAGNAQAMSATVPNIEIVTQNRYNPYQDYKIFMIPALMVLVLLWLGGFLPALNIVGEKEKGTIEQINITPVSKFMFIFAKLIPYWVMGLLVLTVCMLLTWAVYGLVPQGSVWVIYLFSILFIFAVSGFGLIVSNYSDTMQQAMFVMFFFMLIFMLMSGLLTPLRSMPEWAQYFTVINPPRYYIEMMRLVYLKGGTLADLQTQLWALVAIDAVLGTWAVMSYRKRD</sequence>
<dbReference type="InterPro" id="IPR013525">
    <property type="entry name" value="ABC2_TM"/>
</dbReference>
<gene>
    <name evidence="10" type="ORF">IAC51_01300</name>
</gene>